<dbReference type="EMBL" id="GL732584">
    <property type="protein sequence ID" value="EFX74217.1"/>
    <property type="molecule type" value="Genomic_DNA"/>
</dbReference>
<dbReference type="KEGG" id="dpx:DAPPUDRAFT_307326"/>
<organism evidence="2 3">
    <name type="scientific">Daphnia pulex</name>
    <name type="common">Water flea</name>
    <dbReference type="NCBI Taxonomy" id="6669"/>
    <lineage>
        <taxon>Eukaryota</taxon>
        <taxon>Metazoa</taxon>
        <taxon>Ecdysozoa</taxon>
        <taxon>Arthropoda</taxon>
        <taxon>Crustacea</taxon>
        <taxon>Branchiopoda</taxon>
        <taxon>Diplostraca</taxon>
        <taxon>Cladocera</taxon>
        <taxon>Anomopoda</taxon>
        <taxon>Daphniidae</taxon>
        <taxon>Daphnia</taxon>
    </lineage>
</organism>
<feature type="region of interest" description="Disordered" evidence="1">
    <location>
        <begin position="1"/>
        <end position="40"/>
    </location>
</feature>
<evidence type="ECO:0000313" key="2">
    <source>
        <dbReference type="EMBL" id="EFX74217.1"/>
    </source>
</evidence>
<keyword evidence="3" id="KW-1185">Reference proteome</keyword>
<protein>
    <submittedName>
        <fullName evidence="2">Uncharacterized protein</fullName>
    </submittedName>
</protein>
<name>E9H1R1_DAPPU</name>
<dbReference type="Proteomes" id="UP000000305">
    <property type="component" value="Unassembled WGS sequence"/>
</dbReference>
<dbReference type="AlphaFoldDB" id="E9H1R1"/>
<dbReference type="HOGENOM" id="CLU_2308837_0_0_1"/>
<evidence type="ECO:0000313" key="3">
    <source>
        <dbReference type="Proteomes" id="UP000000305"/>
    </source>
</evidence>
<sequence>MEAFTGMVGDPIVHVSDTRDPSRIQRAKTNKETKEKRKGNVCNAQLAGAQAERMESRERERGRTKNRSHYICYFVALCSYILPAGRASQLLRNCYVLGTT</sequence>
<reference evidence="2 3" key="1">
    <citation type="journal article" date="2011" name="Science">
        <title>The ecoresponsive genome of Daphnia pulex.</title>
        <authorList>
            <person name="Colbourne J.K."/>
            <person name="Pfrender M.E."/>
            <person name="Gilbert D."/>
            <person name="Thomas W.K."/>
            <person name="Tucker A."/>
            <person name="Oakley T.H."/>
            <person name="Tokishita S."/>
            <person name="Aerts A."/>
            <person name="Arnold G.J."/>
            <person name="Basu M.K."/>
            <person name="Bauer D.J."/>
            <person name="Caceres C.E."/>
            <person name="Carmel L."/>
            <person name="Casola C."/>
            <person name="Choi J.H."/>
            <person name="Detter J.C."/>
            <person name="Dong Q."/>
            <person name="Dusheyko S."/>
            <person name="Eads B.D."/>
            <person name="Frohlich T."/>
            <person name="Geiler-Samerotte K.A."/>
            <person name="Gerlach D."/>
            <person name="Hatcher P."/>
            <person name="Jogdeo S."/>
            <person name="Krijgsveld J."/>
            <person name="Kriventseva E.V."/>
            <person name="Kultz D."/>
            <person name="Laforsch C."/>
            <person name="Lindquist E."/>
            <person name="Lopez J."/>
            <person name="Manak J.R."/>
            <person name="Muller J."/>
            <person name="Pangilinan J."/>
            <person name="Patwardhan R.P."/>
            <person name="Pitluck S."/>
            <person name="Pritham E.J."/>
            <person name="Rechtsteiner A."/>
            <person name="Rho M."/>
            <person name="Rogozin I.B."/>
            <person name="Sakarya O."/>
            <person name="Salamov A."/>
            <person name="Schaack S."/>
            <person name="Shapiro H."/>
            <person name="Shiga Y."/>
            <person name="Skalitzky C."/>
            <person name="Smith Z."/>
            <person name="Souvorov A."/>
            <person name="Sung W."/>
            <person name="Tang Z."/>
            <person name="Tsuchiya D."/>
            <person name="Tu H."/>
            <person name="Vos H."/>
            <person name="Wang M."/>
            <person name="Wolf Y.I."/>
            <person name="Yamagata H."/>
            <person name="Yamada T."/>
            <person name="Ye Y."/>
            <person name="Shaw J.R."/>
            <person name="Andrews J."/>
            <person name="Crease T.J."/>
            <person name="Tang H."/>
            <person name="Lucas S.M."/>
            <person name="Robertson H.M."/>
            <person name="Bork P."/>
            <person name="Koonin E.V."/>
            <person name="Zdobnov E.M."/>
            <person name="Grigoriev I.V."/>
            <person name="Lynch M."/>
            <person name="Boore J.L."/>
        </authorList>
    </citation>
    <scope>NUCLEOTIDE SEQUENCE [LARGE SCALE GENOMIC DNA]</scope>
</reference>
<feature type="compositionally biased region" description="Basic and acidic residues" evidence="1">
    <location>
        <begin position="16"/>
        <end position="35"/>
    </location>
</feature>
<gene>
    <name evidence="2" type="ORF">DAPPUDRAFT_307326</name>
</gene>
<dbReference type="InParanoid" id="E9H1R1"/>
<accession>E9H1R1</accession>
<proteinExistence type="predicted"/>
<evidence type="ECO:0000256" key="1">
    <source>
        <dbReference type="SAM" id="MobiDB-lite"/>
    </source>
</evidence>